<dbReference type="SUPFAM" id="SSF52540">
    <property type="entry name" value="P-loop containing nucleoside triphosphate hydrolases"/>
    <property type="match status" value="1"/>
</dbReference>
<dbReference type="InterPro" id="IPR027417">
    <property type="entry name" value="P-loop_NTPase"/>
</dbReference>
<dbReference type="AlphaFoldDB" id="A0A0D7K7U9"/>
<dbReference type="SMART" id="SM00382">
    <property type="entry name" value="AAA"/>
    <property type="match status" value="1"/>
</dbReference>
<keyword evidence="2" id="KW-1133">Transmembrane helix</keyword>
<evidence type="ECO:0000259" key="3">
    <source>
        <dbReference type="SMART" id="SM00382"/>
    </source>
</evidence>
<evidence type="ECO:0000256" key="1">
    <source>
        <dbReference type="SAM" id="MobiDB-lite"/>
    </source>
</evidence>
<dbReference type="Gene3D" id="3.40.50.300">
    <property type="entry name" value="P-loop containing nucleotide triphosphate hydrolases"/>
    <property type="match status" value="1"/>
</dbReference>
<keyword evidence="2" id="KW-0812">Transmembrane</keyword>
<evidence type="ECO:0000256" key="2">
    <source>
        <dbReference type="SAM" id="Phobius"/>
    </source>
</evidence>
<accession>A0A0D7K7U9</accession>
<dbReference type="OrthoDB" id="34187at2"/>
<dbReference type="RefSeq" id="WP_044401830.1">
    <property type="nucleotide sequence ID" value="NZ_JXYQ01000069.1"/>
</dbReference>
<reference evidence="4 5" key="1">
    <citation type="submission" date="2014-12" db="EMBL/GenBank/DDBJ databases">
        <title>Isolation of bacteria from lake water.</title>
        <authorList>
            <person name="Sheng K.-Y."/>
            <person name="Chin P.-S."/>
            <person name="Chan K.-G."/>
            <person name="Tan G.S."/>
        </authorList>
    </citation>
    <scope>NUCLEOTIDE SEQUENCE [LARGE SCALE GENOMIC DNA]</scope>
    <source>
        <strain evidence="4 5">KY4</strain>
    </source>
</reference>
<feature type="transmembrane region" description="Helical" evidence="2">
    <location>
        <begin position="85"/>
        <end position="103"/>
    </location>
</feature>
<dbReference type="PATRIC" id="fig|80878.5.peg.3501"/>
<proteinExistence type="predicted"/>
<organism evidence="4 5">
    <name type="scientific">Acidovorax temperans</name>
    <dbReference type="NCBI Taxonomy" id="80878"/>
    <lineage>
        <taxon>Bacteria</taxon>
        <taxon>Pseudomonadati</taxon>
        <taxon>Pseudomonadota</taxon>
        <taxon>Betaproteobacteria</taxon>
        <taxon>Burkholderiales</taxon>
        <taxon>Comamonadaceae</taxon>
        <taxon>Acidovorax</taxon>
    </lineage>
</organism>
<protein>
    <recommendedName>
        <fullName evidence="3">AAA+ ATPase domain-containing protein</fullName>
    </recommendedName>
</protein>
<evidence type="ECO:0000313" key="5">
    <source>
        <dbReference type="Proteomes" id="UP000032566"/>
    </source>
</evidence>
<evidence type="ECO:0000313" key="4">
    <source>
        <dbReference type="EMBL" id="KJA09213.1"/>
    </source>
</evidence>
<sequence>MAVAAAMPSKEVMKTTPQSAKVARPRTPTPEPNQGKPFRPRSEMRLISAAKFVHLEVPRRKNHWGRLIQSNQTGMLFGPRGRGKTWVAMSLAICISACISFLGRKARRARRVIYLDGEMDLFTLRQRILSLCRSFNVDPPANLKLFTPEAFTDLLPSINTVEGQRAIDEMIGTEWDVIFIDNYSAWSGDGRETAEAWAPMMRWMLGHKRAGRTVIVIHHTGKTGKQRGSSSHEDALDWSVALKPVEDVAGDGALRFNLVWEKSRHLANTEVQPIAATLCQGENGEVSWHHKTGMHQDPRIEKAHAMKAKGMSQVAIGDELGVDRTTVGRWLKTK</sequence>
<keyword evidence="2" id="KW-0472">Membrane</keyword>
<dbReference type="EMBL" id="JXYQ01000069">
    <property type="protein sequence ID" value="KJA09213.1"/>
    <property type="molecule type" value="Genomic_DNA"/>
</dbReference>
<name>A0A0D7K7U9_9BURK</name>
<gene>
    <name evidence="4" type="ORF">RP29_17840</name>
</gene>
<feature type="region of interest" description="Disordered" evidence="1">
    <location>
        <begin position="1"/>
        <end position="39"/>
    </location>
</feature>
<dbReference type="STRING" id="80878.RP29_17840"/>
<dbReference type="Pfam" id="PF13481">
    <property type="entry name" value="AAA_25"/>
    <property type="match status" value="1"/>
</dbReference>
<dbReference type="Proteomes" id="UP000032566">
    <property type="component" value="Unassembled WGS sequence"/>
</dbReference>
<dbReference type="InterPro" id="IPR003593">
    <property type="entry name" value="AAA+_ATPase"/>
</dbReference>
<keyword evidence="5" id="KW-1185">Reference proteome</keyword>
<comment type="caution">
    <text evidence="4">The sequence shown here is derived from an EMBL/GenBank/DDBJ whole genome shotgun (WGS) entry which is preliminary data.</text>
</comment>
<feature type="domain" description="AAA+ ATPase" evidence="3">
    <location>
        <begin position="70"/>
        <end position="264"/>
    </location>
</feature>